<evidence type="ECO:0000256" key="2">
    <source>
        <dbReference type="SAM" id="Phobius"/>
    </source>
</evidence>
<name>A0A370HXT7_9NOCA</name>
<keyword evidence="2" id="KW-0472">Membrane</keyword>
<evidence type="ECO:0000313" key="3">
    <source>
        <dbReference type="EMBL" id="RDI63289.1"/>
    </source>
</evidence>
<reference evidence="3 4" key="1">
    <citation type="submission" date="2018-07" db="EMBL/GenBank/DDBJ databases">
        <title>Genomic Encyclopedia of Type Strains, Phase IV (KMG-IV): sequencing the most valuable type-strain genomes for metagenomic binning, comparative biology and taxonomic classification.</title>
        <authorList>
            <person name="Goeker M."/>
        </authorList>
    </citation>
    <scope>NUCLEOTIDE SEQUENCE [LARGE SCALE GENOMIC DNA]</scope>
    <source>
        <strain evidence="3 4">DSM 44290</strain>
    </source>
</reference>
<protein>
    <submittedName>
        <fullName evidence="3">Uncharacterized protein</fullName>
    </submittedName>
</protein>
<feature type="transmembrane region" description="Helical" evidence="2">
    <location>
        <begin position="267"/>
        <end position="287"/>
    </location>
</feature>
<feature type="transmembrane region" description="Helical" evidence="2">
    <location>
        <begin position="203"/>
        <end position="229"/>
    </location>
</feature>
<accession>A0A370HXT7</accession>
<feature type="transmembrane region" description="Helical" evidence="2">
    <location>
        <begin position="235"/>
        <end position="255"/>
    </location>
</feature>
<proteinExistence type="predicted"/>
<feature type="transmembrane region" description="Helical" evidence="2">
    <location>
        <begin position="293"/>
        <end position="313"/>
    </location>
</feature>
<evidence type="ECO:0000313" key="4">
    <source>
        <dbReference type="Proteomes" id="UP000254869"/>
    </source>
</evidence>
<keyword evidence="4" id="KW-1185">Reference proteome</keyword>
<gene>
    <name evidence="3" type="ORF">DFR76_111308</name>
</gene>
<dbReference type="AlphaFoldDB" id="A0A370HXT7"/>
<comment type="caution">
    <text evidence="3">The sequence shown here is derived from an EMBL/GenBank/DDBJ whole genome shotgun (WGS) entry which is preliminary data.</text>
</comment>
<sequence length="314" mass="29149">MFDVARRQLVNSGAPRRALIVGAIPLALAVACSNGPDGPVVVRGGAPTVENIRPGSSTPSPVEPAPAPGGDHVAPTPAGPVQPGVTATPRHPGPAQPGVTTPAVPAPLVPEYVAPQSFRAVPTPQTAPAIDWQALHAPTPVAPVAPIAPPPRTLRVGAFTTAVPDDITDNVLTPVNFAAAETEAAIATGLNSVGINATRSDKIAGLTVAGAAGGAALGAAAAGLPAAAIGAVPGAIIGTGVGAVTGAIIGGIAGAPVGASAPSAAGGALIGAGVGVLAGAAIGAAVLGVPAAVAGGIAGGVIGGAAGTAFGAAV</sequence>
<dbReference type="Proteomes" id="UP000254869">
    <property type="component" value="Unassembled WGS sequence"/>
</dbReference>
<organism evidence="3 4">
    <name type="scientific">Nocardia pseudobrasiliensis</name>
    <dbReference type="NCBI Taxonomy" id="45979"/>
    <lineage>
        <taxon>Bacteria</taxon>
        <taxon>Bacillati</taxon>
        <taxon>Actinomycetota</taxon>
        <taxon>Actinomycetes</taxon>
        <taxon>Mycobacteriales</taxon>
        <taxon>Nocardiaceae</taxon>
        <taxon>Nocardia</taxon>
    </lineage>
</organism>
<dbReference type="PROSITE" id="PS51257">
    <property type="entry name" value="PROKAR_LIPOPROTEIN"/>
    <property type="match status" value="1"/>
</dbReference>
<keyword evidence="2" id="KW-1133">Transmembrane helix</keyword>
<evidence type="ECO:0000256" key="1">
    <source>
        <dbReference type="SAM" id="MobiDB-lite"/>
    </source>
</evidence>
<dbReference type="EMBL" id="QQBC01000011">
    <property type="protein sequence ID" value="RDI63289.1"/>
    <property type="molecule type" value="Genomic_DNA"/>
</dbReference>
<feature type="region of interest" description="Disordered" evidence="1">
    <location>
        <begin position="43"/>
        <end position="100"/>
    </location>
</feature>
<keyword evidence="2" id="KW-0812">Transmembrane</keyword>